<dbReference type="RefSeq" id="WP_378254476.1">
    <property type="nucleotide sequence ID" value="NZ_JBHSJV010000001.1"/>
</dbReference>
<evidence type="ECO:0000313" key="2">
    <source>
        <dbReference type="EMBL" id="MFD2592455.1"/>
    </source>
</evidence>
<dbReference type="Pfam" id="PF17931">
    <property type="entry name" value="TetR_C_23"/>
    <property type="match status" value="1"/>
</dbReference>
<comment type="caution">
    <text evidence="2">The sequence shown here is derived from an EMBL/GenBank/DDBJ whole genome shotgun (WGS) entry which is preliminary data.</text>
</comment>
<proteinExistence type="predicted"/>
<name>A0ABW5NDF8_9FLAO</name>
<dbReference type="Gene3D" id="1.10.357.10">
    <property type="entry name" value="Tetracycline Repressor, domain 2"/>
    <property type="match status" value="1"/>
</dbReference>
<dbReference type="EMBL" id="JBHULX010000039">
    <property type="protein sequence ID" value="MFD2592455.1"/>
    <property type="molecule type" value="Genomic_DNA"/>
</dbReference>
<feature type="domain" description="Tetracyclin repressor-like C-terminal" evidence="1">
    <location>
        <begin position="85"/>
        <end position="211"/>
    </location>
</feature>
<dbReference type="SUPFAM" id="SSF48498">
    <property type="entry name" value="Tetracyclin repressor-like, C-terminal domain"/>
    <property type="match status" value="1"/>
</dbReference>
<protein>
    <submittedName>
        <fullName evidence="2">TetR family transcriptional regulator C-terminal domain-containing protein</fullName>
    </submittedName>
</protein>
<evidence type="ECO:0000313" key="3">
    <source>
        <dbReference type="Proteomes" id="UP001597459"/>
    </source>
</evidence>
<keyword evidence="3" id="KW-1185">Reference proteome</keyword>
<sequence length="219" mass="25886">MSQHVEVSDKMKIMEHYMEYVLTNGKAPDNVFVFAAHCDISEATFYASYTSFESIEKSAFSAFLEHTLQLLSENEAYKDFQLKDKLLSFFYTFFEILTANRSFVLFVLDKQKTPLKSIHFFSQLKEEVKAYSKDLAFRKIDFKNNRLNTFQDKGFDEMVWGKLVMFINFWKNDTSPGFEKTDLFIEKLLVAYFDLVRIEPVKSIVDLGKFLWKETLKKY</sequence>
<evidence type="ECO:0000259" key="1">
    <source>
        <dbReference type="Pfam" id="PF17931"/>
    </source>
</evidence>
<accession>A0ABW5NDF8</accession>
<dbReference type="InterPro" id="IPR041673">
    <property type="entry name" value="TetR_C_23"/>
</dbReference>
<dbReference type="Proteomes" id="UP001597459">
    <property type="component" value="Unassembled WGS sequence"/>
</dbReference>
<dbReference type="InterPro" id="IPR036271">
    <property type="entry name" value="Tet_transcr_reg_TetR-rel_C_sf"/>
</dbReference>
<reference evidence="3" key="1">
    <citation type="journal article" date="2019" name="Int. J. Syst. Evol. Microbiol.">
        <title>The Global Catalogue of Microorganisms (GCM) 10K type strain sequencing project: providing services to taxonomists for standard genome sequencing and annotation.</title>
        <authorList>
            <consortium name="The Broad Institute Genomics Platform"/>
            <consortium name="The Broad Institute Genome Sequencing Center for Infectious Disease"/>
            <person name="Wu L."/>
            <person name="Ma J."/>
        </authorList>
    </citation>
    <scope>NUCLEOTIDE SEQUENCE [LARGE SCALE GENOMIC DNA]</scope>
    <source>
        <strain evidence="3">KCTC 42423</strain>
    </source>
</reference>
<organism evidence="2 3">
    <name type="scientific">Aquimarina hainanensis</name>
    <dbReference type="NCBI Taxonomy" id="1578017"/>
    <lineage>
        <taxon>Bacteria</taxon>
        <taxon>Pseudomonadati</taxon>
        <taxon>Bacteroidota</taxon>
        <taxon>Flavobacteriia</taxon>
        <taxon>Flavobacteriales</taxon>
        <taxon>Flavobacteriaceae</taxon>
        <taxon>Aquimarina</taxon>
    </lineage>
</organism>
<gene>
    <name evidence="2" type="ORF">ACFSTE_16565</name>
</gene>